<sequence>MSINMNKKSNQKKSQERIRALFQTSSVQYIFSARCASHRAIIVSNRSGNYQLHAVDFNTGFTRQITHARQGKLLGSISTDGRYIYILNDEDGSEYGHFVRVPFEGGMAEDITPDTNTYFSYSVSTSNNGKILCLTAALDNCNNVLVVSEDEGETSILKKRYSSDHSLSEPICSPDGTLVCISETNSKTKLSILILLSAKNTLTITRSRSFTGITPLAFSTTKPQEILTLVQVRDWHRPAFYDFARNRMAEVKHPAFRGDIWVLQWDESRDQMVLCDVYHAEQKLYLYNTRTKKLKRIGPKTGSFNFHFDSTALLKDGSIVVKWSDFNIPSHLINIYAPHYDTWKKIPEWSSKKIHAYDVEHKWARASDNERIHMLIVRPRTAKKPIPFVIDIHGGPHGVVMNEYSPEAHAWLQNGFGYCAVNYRGSIGFGKKFEQKIYGHPGKWEVRDIVAARGWLVKKKYADEEQVVLYGWSWGGYVTLLALGKYPNLWYRAIAGASIADCIMQYEDEPAYFKTQDQERFKGTPKTNRARYIKSSPSTYAHRIQTPILLLHGENDARCPTRQIKYFVEILHNLKKYISVEWFASGHIGGFTNTVLRVKLINKAIQFARNGQRKVPSKKLS</sequence>
<evidence type="ECO:0000256" key="3">
    <source>
        <dbReference type="ARBA" id="ARBA00032284"/>
    </source>
</evidence>
<dbReference type="InterPro" id="IPR029058">
    <property type="entry name" value="AB_hydrolase_fold"/>
</dbReference>
<dbReference type="EMBL" id="PFEF01000007">
    <property type="protein sequence ID" value="PJE64263.1"/>
    <property type="molecule type" value="Genomic_DNA"/>
</dbReference>
<name>A0A2M8KWK9_9BACT</name>
<organism evidence="7 8">
    <name type="scientific">Candidatus Ryanbacteria bacterium CG10_big_fil_rev_8_21_14_0_10_43_42</name>
    <dbReference type="NCBI Taxonomy" id="1974864"/>
    <lineage>
        <taxon>Bacteria</taxon>
        <taxon>Candidatus Ryaniibacteriota</taxon>
    </lineage>
</organism>
<reference evidence="8" key="1">
    <citation type="submission" date="2017-09" db="EMBL/GenBank/DDBJ databases">
        <title>Depth-based differentiation of microbial function through sediment-hosted aquifers and enrichment of novel symbionts in the deep terrestrial subsurface.</title>
        <authorList>
            <person name="Probst A.J."/>
            <person name="Ladd B."/>
            <person name="Jarett J.K."/>
            <person name="Geller-Mcgrath D.E."/>
            <person name="Sieber C.M.K."/>
            <person name="Emerson J.B."/>
            <person name="Anantharaman K."/>
            <person name="Thomas B.C."/>
            <person name="Malmstrom R."/>
            <person name="Stieglmeier M."/>
            <person name="Klingl A."/>
            <person name="Woyke T."/>
            <person name="Ryan C.M."/>
            <person name="Banfield J.F."/>
        </authorList>
    </citation>
    <scope>NUCLEOTIDE SEQUENCE [LARGE SCALE GENOMIC DNA]</scope>
</reference>
<dbReference type="SUPFAM" id="SSF82171">
    <property type="entry name" value="DPP6 N-terminal domain-like"/>
    <property type="match status" value="1"/>
</dbReference>
<dbReference type="InterPro" id="IPR002471">
    <property type="entry name" value="Pept_S9_AS"/>
</dbReference>
<feature type="domain" description="Peptidase S9 prolyl oligopeptidase catalytic" evidence="6">
    <location>
        <begin position="407"/>
        <end position="591"/>
    </location>
</feature>
<dbReference type="SUPFAM" id="SSF53474">
    <property type="entry name" value="alpha/beta-Hydrolases"/>
    <property type="match status" value="1"/>
</dbReference>
<protein>
    <recommendedName>
        <fullName evidence="4">Acyl-peptide hydrolase</fullName>
    </recommendedName>
    <alternativeName>
        <fullName evidence="3">Acylaminoacyl-peptidase</fullName>
    </alternativeName>
</protein>
<keyword evidence="1" id="KW-0378">Hydrolase</keyword>
<dbReference type="Proteomes" id="UP000229098">
    <property type="component" value="Unassembled WGS sequence"/>
</dbReference>
<dbReference type="PROSITE" id="PS00708">
    <property type="entry name" value="PRO_ENDOPEP_SER"/>
    <property type="match status" value="1"/>
</dbReference>
<dbReference type="AlphaFoldDB" id="A0A2M8KWK9"/>
<dbReference type="PANTHER" id="PTHR42776:SF27">
    <property type="entry name" value="DIPEPTIDYL PEPTIDASE FAMILY MEMBER 6"/>
    <property type="match status" value="1"/>
</dbReference>
<dbReference type="Gene3D" id="2.120.10.30">
    <property type="entry name" value="TolB, C-terminal domain"/>
    <property type="match status" value="1"/>
</dbReference>
<dbReference type="Gene3D" id="3.40.50.1820">
    <property type="entry name" value="alpha/beta hydrolase"/>
    <property type="match status" value="1"/>
</dbReference>
<dbReference type="Pfam" id="PF00326">
    <property type="entry name" value="Peptidase_S9"/>
    <property type="match status" value="1"/>
</dbReference>
<gene>
    <name evidence="7" type="ORF">COU90_03540</name>
</gene>
<dbReference type="InterPro" id="IPR001375">
    <property type="entry name" value="Peptidase_S9_cat"/>
</dbReference>
<comment type="caution">
    <text evidence="7">The sequence shown here is derived from an EMBL/GenBank/DDBJ whole genome shotgun (WGS) entry which is preliminary data.</text>
</comment>
<accession>A0A2M8KWK9</accession>
<keyword evidence="2" id="KW-0007">Acetylation</keyword>
<dbReference type="InterPro" id="IPR011042">
    <property type="entry name" value="6-blade_b-propeller_TolB-like"/>
</dbReference>
<evidence type="ECO:0000313" key="8">
    <source>
        <dbReference type="Proteomes" id="UP000229098"/>
    </source>
</evidence>
<comment type="function">
    <text evidence="5">This enzyme catalyzes the hydrolysis of the N-terminal peptide bond of an N-acetylated peptide to generate an N-acetylated amino acid and a peptide with a free N-terminus. It preferentially cleaves off Ac-Ala, Ac-Met and Ac-Ser. Also, involved in the degradation of oxidized and glycated proteins.</text>
</comment>
<evidence type="ECO:0000256" key="2">
    <source>
        <dbReference type="ARBA" id="ARBA00022990"/>
    </source>
</evidence>
<dbReference type="GO" id="GO:0004252">
    <property type="term" value="F:serine-type endopeptidase activity"/>
    <property type="evidence" value="ECO:0007669"/>
    <property type="project" value="InterPro"/>
</dbReference>
<evidence type="ECO:0000256" key="4">
    <source>
        <dbReference type="ARBA" id="ARBA00032596"/>
    </source>
</evidence>
<evidence type="ECO:0000259" key="6">
    <source>
        <dbReference type="Pfam" id="PF00326"/>
    </source>
</evidence>
<evidence type="ECO:0000256" key="5">
    <source>
        <dbReference type="ARBA" id="ARBA00045885"/>
    </source>
</evidence>
<evidence type="ECO:0000256" key="1">
    <source>
        <dbReference type="ARBA" id="ARBA00022801"/>
    </source>
</evidence>
<evidence type="ECO:0000313" key="7">
    <source>
        <dbReference type="EMBL" id="PJE64263.1"/>
    </source>
</evidence>
<dbReference type="GO" id="GO:0006508">
    <property type="term" value="P:proteolysis"/>
    <property type="evidence" value="ECO:0007669"/>
    <property type="project" value="InterPro"/>
</dbReference>
<dbReference type="PANTHER" id="PTHR42776">
    <property type="entry name" value="SERINE PEPTIDASE S9 FAMILY MEMBER"/>
    <property type="match status" value="1"/>
</dbReference>
<proteinExistence type="predicted"/>